<dbReference type="GO" id="GO:0000776">
    <property type="term" value="C:kinetochore"/>
    <property type="evidence" value="ECO:0007669"/>
    <property type="project" value="TreeGrafter"/>
</dbReference>
<keyword evidence="8 15" id="KW-0418">Kinase</keyword>
<evidence type="ECO:0000259" key="16">
    <source>
        <dbReference type="PROSITE" id="PS50011"/>
    </source>
</evidence>
<evidence type="ECO:0000313" key="18">
    <source>
        <dbReference type="EMBL" id="AFJ45028.1"/>
    </source>
</evidence>
<evidence type="ECO:0000256" key="12">
    <source>
        <dbReference type="ARBA" id="ARBA00047802"/>
    </source>
</evidence>
<feature type="domain" description="POLO box" evidence="17">
    <location>
        <begin position="380"/>
        <end position="458"/>
    </location>
</feature>
<keyword evidence="7 14" id="KW-0547">Nucleotide-binding</keyword>
<dbReference type="GO" id="GO:0004674">
    <property type="term" value="F:protein serine/threonine kinase activity"/>
    <property type="evidence" value="ECO:0007669"/>
    <property type="project" value="UniProtKB-KW"/>
</dbReference>
<dbReference type="GO" id="GO:0005634">
    <property type="term" value="C:nucleus"/>
    <property type="evidence" value="ECO:0007669"/>
    <property type="project" value="UniProtKB-SubCell"/>
</dbReference>
<dbReference type="Gene3D" id="3.30.200.20">
    <property type="entry name" value="Phosphorylase Kinase, domain 1"/>
    <property type="match status" value="1"/>
</dbReference>
<dbReference type="FunFam" id="3.30.1120.30:FF:000001">
    <property type="entry name" value="Serine/threonine-protein kinase PLK"/>
    <property type="match status" value="1"/>
</dbReference>
<feature type="binding site" evidence="14">
    <location>
        <position position="55"/>
    </location>
    <ligand>
        <name>ATP</name>
        <dbReference type="ChEBI" id="CHEBI:30616"/>
    </ligand>
</feature>
<keyword evidence="3" id="KW-0963">Cytoplasm</keyword>
<dbReference type="InterPro" id="IPR033701">
    <property type="entry name" value="POLO_box_1"/>
</dbReference>
<evidence type="ECO:0000256" key="7">
    <source>
        <dbReference type="ARBA" id="ARBA00022741"/>
    </source>
</evidence>
<dbReference type="PROSITE" id="PS50011">
    <property type="entry name" value="PROTEIN_KINASE_DOM"/>
    <property type="match status" value="1"/>
</dbReference>
<keyword evidence="10" id="KW-0206">Cytoskeleton</keyword>
<dbReference type="Gene3D" id="1.10.510.10">
    <property type="entry name" value="Transferase(Phosphotransferase) domain 1"/>
    <property type="match status" value="1"/>
</dbReference>
<dbReference type="GO" id="GO:0005813">
    <property type="term" value="C:centrosome"/>
    <property type="evidence" value="ECO:0007669"/>
    <property type="project" value="UniProtKB-SubCell"/>
</dbReference>
<dbReference type="GO" id="GO:0005524">
    <property type="term" value="F:ATP binding"/>
    <property type="evidence" value="ECO:0007669"/>
    <property type="project" value="UniProtKB-UniRule"/>
</dbReference>
<dbReference type="SUPFAM" id="SSF56112">
    <property type="entry name" value="Protein kinase-like (PK-like)"/>
    <property type="match status" value="1"/>
</dbReference>
<keyword evidence="9 14" id="KW-0067">ATP-binding</keyword>
<dbReference type="InterPro" id="IPR011009">
    <property type="entry name" value="Kinase-like_dom_sf"/>
</dbReference>
<dbReference type="SUPFAM" id="SSF82615">
    <property type="entry name" value="Polo-box domain"/>
    <property type="match status" value="2"/>
</dbReference>
<comment type="similarity">
    <text evidence="15">Belongs to the protein kinase superfamily. Ser/Thr protein kinase family. CDC5/Polo subfamily.</text>
</comment>
<sequence>MSSRSDRPEPETIPTIIVDPSTKKKYQRGKLLGKGGFARCFELTDMATNEILAGKIVPKSLLTKPHQRDKMTQEIPIHKALHHKYIVGFHGFFEDPNHVYIILELCRRRSLMELHKRRKAITEPETRYFLRQILIGVKYLHDNKIIHRDLKLGNLFLNDEMEIKIGDFGLATNVVGGERKKTLCGTPNYIAPEVLNKKGHSFEVDVWSIGCIMYTLLVGRPPFETQTLKETYAKIKKNEYHVPSRIGPLAKDLIMRMLQGDPTRRPTVHQILTDDFMTLGYVPSRLPLSCLTMAPRFDAKLNSSIVAVRRPLGEINQKENLPQVSAPVAKSVPQKKSESPEALLLDLHTQLKDLIQSKNSKNAKANMDDAEDPESVPMVWISKWVDYSDKYGFGYQLCDDSIGVIFNDLTRLLLLSNGKDIHYIERDGTENYHSLTTFPASLDKKVKLLSYFRNYMNEHLLKAGALMAPREGDELSRIPSLQKWFRTSRAVVMHMTNGTFQINFFKDHTKIILCPLMSAVTYIDEHKSFRTYKLSSLKEFGCHVDLYDRLHYAFEKVDFLVNSRSGSCRLQQGKSD</sequence>
<dbReference type="InterPro" id="IPR000719">
    <property type="entry name" value="Prot_kinase_dom"/>
</dbReference>
<evidence type="ECO:0000256" key="4">
    <source>
        <dbReference type="ARBA" id="ARBA00022527"/>
    </source>
</evidence>
<dbReference type="InterPro" id="IPR000959">
    <property type="entry name" value="POLO_box_dom"/>
</dbReference>
<evidence type="ECO:0000256" key="11">
    <source>
        <dbReference type="ARBA" id="ARBA00023242"/>
    </source>
</evidence>
<evidence type="ECO:0000256" key="3">
    <source>
        <dbReference type="ARBA" id="ARBA00022490"/>
    </source>
</evidence>
<evidence type="ECO:0000259" key="17">
    <source>
        <dbReference type="PROSITE" id="PS50078"/>
    </source>
</evidence>
<evidence type="ECO:0000256" key="8">
    <source>
        <dbReference type="ARBA" id="ARBA00022777"/>
    </source>
</evidence>
<comment type="catalytic activity">
    <reaction evidence="12 15">
        <text>L-threonyl-[protein] + ATP = O-phospho-L-threonyl-[protein] + ADP + H(+)</text>
        <dbReference type="Rhea" id="RHEA:46608"/>
        <dbReference type="Rhea" id="RHEA-COMP:11060"/>
        <dbReference type="Rhea" id="RHEA-COMP:11605"/>
        <dbReference type="ChEBI" id="CHEBI:15378"/>
        <dbReference type="ChEBI" id="CHEBI:30013"/>
        <dbReference type="ChEBI" id="CHEBI:30616"/>
        <dbReference type="ChEBI" id="CHEBI:61977"/>
        <dbReference type="ChEBI" id="CHEBI:456216"/>
        <dbReference type="EC" id="2.7.11.21"/>
    </reaction>
</comment>
<dbReference type="GO" id="GO:0007052">
    <property type="term" value="P:mitotic spindle organization"/>
    <property type="evidence" value="ECO:0007669"/>
    <property type="project" value="TreeGrafter"/>
</dbReference>
<dbReference type="Gene3D" id="3.30.1120.30">
    <property type="entry name" value="POLO box domain"/>
    <property type="match status" value="2"/>
</dbReference>
<dbReference type="CDD" id="cd13118">
    <property type="entry name" value="POLO_box_1"/>
    <property type="match status" value="1"/>
</dbReference>
<protein>
    <recommendedName>
        <fullName evidence="15">Serine/threonine-protein kinase PLK</fullName>
        <ecNumber evidence="15">2.7.11.21</ecNumber>
    </recommendedName>
    <alternativeName>
        <fullName evidence="15">Polo-like kinase</fullName>
    </alternativeName>
</protein>
<dbReference type="FunFam" id="3.30.200.20:FF:000284">
    <property type="entry name" value="Serine/threonine-protein kinase PLK"/>
    <property type="match status" value="1"/>
</dbReference>
<dbReference type="PROSITE" id="PS50078">
    <property type="entry name" value="POLO_BOX"/>
    <property type="match status" value="2"/>
</dbReference>
<dbReference type="Pfam" id="PF00069">
    <property type="entry name" value="Pkinase"/>
    <property type="match status" value="1"/>
</dbReference>
<dbReference type="Pfam" id="PF00659">
    <property type="entry name" value="POLO_box"/>
    <property type="match status" value="2"/>
</dbReference>
<dbReference type="EMBL" id="JN021275">
    <property type="protein sequence ID" value="AFJ45028.1"/>
    <property type="molecule type" value="mRNA"/>
</dbReference>
<name>I2B3M2_ARTPA</name>
<dbReference type="InterPro" id="IPR017441">
    <property type="entry name" value="Protein_kinase_ATP_BS"/>
</dbReference>
<organism evidence="18">
    <name type="scientific">Artemia parthenogenetica</name>
    <name type="common">Brine shrimp</name>
    <dbReference type="NCBI Taxonomy" id="6663"/>
    <lineage>
        <taxon>Eukaryota</taxon>
        <taxon>Metazoa</taxon>
        <taxon>Ecdysozoa</taxon>
        <taxon>Arthropoda</taxon>
        <taxon>Crustacea</taxon>
        <taxon>Branchiopoda</taxon>
        <taxon>Anostraca</taxon>
        <taxon>Artemiidae</taxon>
        <taxon>Artemia</taxon>
    </lineage>
</organism>
<dbReference type="GO" id="GO:0005737">
    <property type="term" value="C:cytoplasm"/>
    <property type="evidence" value="ECO:0007669"/>
    <property type="project" value="TreeGrafter"/>
</dbReference>
<keyword evidence="6" id="KW-0677">Repeat</keyword>
<evidence type="ECO:0000256" key="2">
    <source>
        <dbReference type="ARBA" id="ARBA00004300"/>
    </source>
</evidence>
<keyword evidence="11" id="KW-0539">Nucleus</keyword>
<dbReference type="InterPro" id="IPR008271">
    <property type="entry name" value="Ser/Thr_kinase_AS"/>
</dbReference>
<evidence type="ECO:0000256" key="10">
    <source>
        <dbReference type="ARBA" id="ARBA00023212"/>
    </source>
</evidence>
<dbReference type="FunFam" id="1.10.510.10:FF:000727">
    <property type="entry name" value="Serine/threonine-protein kinase PLK"/>
    <property type="match status" value="1"/>
</dbReference>
<dbReference type="AlphaFoldDB" id="I2B3M2"/>
<dbReference type="PANTHER" id="PTHR24345:SF93">
    <property type="entry name" value="SERINE_THREONINE-PROTEIN KINASE PLK1"/>
    <property type="match status" value="1"/>
</dbReference>
<reference evidence="18" key="1">
    <citation type="journal article" date="2012" name="J. Biol. Chem.">
        <title>Involvement of Polo-like Kinase 1 (Plk1) in Mitotic Arrest by Inhibition of Mitogen-activated Protein Kinase-Extracellular Signal-regulated Kinase-Ribosomal S6 Kinase 1 (MEK-ERK-RSK1) Cascade.</title>
        <authorList>
            <person name="Li R."/>
            <person name="Chen D.F."/>
            <person name="Zhou R."/>
            <person name="Jia S.N."/>
            <person name="Yang J.S."/>
            <person name="Clegg J.S."/>
            <person name="Yang W.J."/>
        </authorList>
    </citation>
    <scope>NUCLEOTIDE SEQUENCE</scope>
</reference>
<dbReference type="CDD" id="cd14099">
    <property type="entry name" value="STKc_PLK"/>
    <property type="match status" value="1"/>
</dbReference>
<dbReference type="PROSITE" id="PS00107">
    <property type="entry name" value="PROTEIN_KINASE_ATP"/>
    <property type="match status" value="1"/>
</dbReference>
<evidence type="ECO:0000256" key="14">
    <source>
        <dbReference type="PROSITE-ProRule" id="PRU10141"/>
    </source>
</evidence>
<dbReference type="SMART" id="SM00220">
    <property type="entry name" value="S_TKc"/>
    <property type="match status" value="1"/>
</dbReference>
<dbReference type="EC" id="2.7.11.21" evidence="15"/>
<dbReference type="CDD" id="cd13117">
    <property type="entry name" value="POLO_box_2"/>
    <property type="match status" value="1"/>
</dbReference>
<dbReference type="PANTHER" id="PTHR24345">
    <property type="entry name" value="SERINE/THREONINE-PROTEIN KINASE PLK"/>
    <property type="match status" value="1"/>
</dbReference>
<keyword evidence="4 15" id="KW-0723">Serine/threonine-protein kinase</keyword>
<evidence type="ECO:0000256" key="9">
    <source>
        <dbReference type="ARBA" id="ARBA00022840"/>
    </source>
</evidence>
<evidence type="ECO:0000256" key="5">
    <source>
        <dbReference type="ARBA" id="ARBA00022679"/>
    </source>
</evidence>
<dbReference type="GO" id="GO:0000922">
    <property type="term" value="C:spindle pole"/>
    <property type="evidence" value="ECO:0007669"/>
    <property type="project" value="TreeGrafter"/>
</dbReference>
<evidence type="ECO:0000256" key="1">
    <source>
        <dbReference type="ARBA" id="ARBA00004123"/>
    </source>
</evidence>
<dbReference type="InterPro" id="IPR036947">
    <property type="entry name" value="POLO_box_dom_sf"/>
</dbReference>
<comment type="catalytic activity">
    <reaction evidence="13">
        <text>L-seryl-[protein] + ATP = O-phospho-L-seryl-[protein] + ADP + H(+)</text>
        <dbReference type="Rhea" id="RHEA:17989"/>
        <dbReference type="Rhea" id="RHEA-COMP:9863"/>
        <dbReference type="Rhea" id="RHEA-COMP:11604"/>
        <dbReference type="ChEBI" id="CHEBI:15378"/>
        <dbReference type="ChEBI" id="CHEBI:29999"/>
        <dbReference type="ChEBI" id="CHEBI:30616"/>
        <dbReference type="ChEBI" id="CHEBI:83421"/>
        <dbReference type="ChEBI" id="CHEBI:456216"/>
        <dbReference type="EC" id="2.7.11.21"/>
    </reaction>
</comment>
<accession>I2B3M2</accession>
<evidence type="ECO:0000256" key="13">
    <source>
        <dbReference type="ARBA" id="ARBA00048347"/>
    </source>
</evidence>
<dbReference type="InterPro" id="IPR033695">
    <property type="entry name" value="POLO_box_2"/>
</dbReference>
<comment type="subcellular location">
    <subcellularLocation>
        <location evidence="2">Cytoplasm</location>
        <location evidence="2">Cytoskeleton</location>
        <location evidence="2">Microtubule organizing center</location>
        <location evidence="2">Centrosome</location>
    </subcellularLocation>
    <subcellularLocation>
        <location evidence="1">Nucleus</location>
    </subcellularLocation>
</comment>
<keyword evidence="5 15" id="KW-0808">Transferase</keyword>
<evidence type="ECO:0000256" key="6">
    <source>
        <dbReference type="ARBA" id="ARBA00022737"/>
    </source>
</evidence>
<evidence type="ECO:0000256" key="15">
    <source>
        <dbReference type="RuleBase" id="RU361162"/>
    </source>
</evidence>
<dbReference type="PROSITE" id="PS00108">
    <property type="entry name" value="PROTEIN_KINASE_ST"/>
    <property type="match status" value="1"/>
</dbReference>
<feature type="domain" description="POLO box" evidence="17">
    <location>
        <begin position="480"/>
        <end position="562"/>
    </location>
</feature>
<feature type="domain" description="Protein kinase" evidence="16">
    <location>
        <begin position="26"/>
        <end position="277"/>
    </location>
</feature>
<proteinExistence type="evidence at transcript level"/>
<dbReference type="GO" id="GO:0106310">
    <property type="term" value="F:protein serine kinase activity"/>
    <property type="evidence" value="ECO:0007669"/>
    <property type="project" value="RHEA"/>
</dbReference>